<name>K4KHE1_SIMAS</name>
<accession>K4KHE1</accession>
<dbReference type="RefSeq" id="WP_015045788.1">
    <property type="nucleotide sequence ID" value="NC_018868.3"/>
</dbReference>
<sequence>MNTDALFAAIDAANHADPEQVTHDGKPLGACELYGIRMTQCQQALYPAAGTALQIACRAQHLERWVIARKDYPMDRQGYHRWRTELGKHHADRCAEILAQFDAPATLIEQTSALLRKEKLKTNPDTQCLEDVACLVFLSHYFADFSAKHPEEKVIDILRKTWRKMSDNGQKAALALTLPAHLSTLVGKALQA</sequence>
<proteinExistence type="predicted"/>
<dbReference type="OrthoDB" id="9799165at2"/>
<keyword evidence="2" id="KW-1185">Reference proteome</keyword>
<gene>
    <name evidence="1" type="ordered locus">M5M_01980</name>
</gene>
<evidence type="ECO:0008006" key="3">
    <source>
        <dbReference type="Google" id="ProtNLM"/>
    </source>
</evidence>
<protein>
    <recommendedName>
        <fullName evidence="3">Glutamyl-tRNA synthetase</fullName>
    </recommendedName>
</protein>
<dbReference type="STRING" id="1117647.M5M_01980"/>
<dbReference type="AlphaFoldDB" id="K4KHE1"/>
<dbReference type="Proteomes" id="UP000000466">
    <property type="component" value="Chromosome"/>
</dbReference>
<dbReference type="EMBL" id="CP003746">
    <property type="protein sequence ID" value="AFU97615.1"/>
    <property type="molecule type" value="Genomic_DNA"/>
</dbReference>
<dbReference type="eggNOG" id="COG1670">
    <property type="taxonomic scope" value="Bacteria"/>
</dbReference>
<dbReference type="PANTHER" id="PTHR41729:SF1">
    <property type="entry name" value="GLUTAMYL-TRNA SYNTHETASE"/>
    <property type="match status" value="1"/>
</dbReference>
<dbReference type="InterPro" id="IPR025255">
    <property type="entry name" value="DUF4202"/>
</dbReference>
<evidence type="ECO:0000313" key="1">
    <source>
        <dbReference type="EMBL" id="AFU97615.1"/>
    </source>
</evidence>
<organism evidence="1 2">
    <name type="scientific">Simiduia agarivorans (strain DSM 21679 / JCM 13881 / BCRC 17597 / SA1)</name>
    <dbReference type="NCBI Taxonomy" id="1117647"/>
    <lineage>
        <taxon>Bacteria</taxon>
        <taxon>Pseudomonadati</taxon>
        <taxon>Pseudomonadota</taxon>
        <taxon>Gammaproteobacteria</taxon>
        <taxon>Cellvibrionales</taxon>
        <taxon>Cellvibrionaceae</taxon>
        <taxon>Simiduia</taxon>
    </lineage>
</organism>
<dbReference type="PANTHER" id="PTHR41729">
    <property type="entry name" value="GLUTAMYL-TRNA SYNTHETASE"/>
    <property type="match status" value="1"/>
</dbReference>
<dbReference type="KEGG" id="saga:M5M_01980"/>
<evidence type="ECO:0000313" key="2">
    <source>
        <dbReference type="Proteomes" id="UP000000466"/>
    </source>
</evidence>
<dbReference type="HOGENOM" id="CLU_085403_0_0_6"/>
<dbReference type="Pfam" id="PF13875">
    <property type="entry name" value="DUF4202"/>
    <property type="match status" value="1"/>
</dbReference>
<reference evidence="1 2" key="1">
    <citation type="journal article" date="2013" name="Genome Announc.">
        <title>Complete genome sequence of Simiduia agarivorans SA1(T), a marine bacterium able to degrade a variety of polysaccharides.</title>
        <authorList>
            <person name="Lin S.Y."/>
            <person name="Shieh W.Y."/>
            <person name="Chen J.S."/>
            <person name="Tang S.L."/>
        </authorList>
    </citation>
    <scope>NUCLEOTIDE SEQUENCE [LARGE SCALE GENOMIC DNA]</scope>
    <source>
        <strain evidence="2">DSM 21679 / JCM 13881 / BCRC 17597 / SA1</strain>
    </source>
</reference>